<gene>
    <name evidence="7 9" type="primary">mraZ</name>
    <name evidence="9" type="ORF">RBI_I00302</name>
</gene>
<dbReference type="Gene3D" id="3.40.1550.20">
    <property type="entry name" value="Transcriptional regulator MraZ domain"/>
    <property type="match status" value="1"/>
</dbReference>
<evidence type="ECO:0000256" key="4">
    <source>
        <dbReference type="ARBA" id="ARBA00023015"/>
    </source>
</evidence>
<dbReference type="NCBIfam" id="TIGR00242">
    <property type="entry name" value="division/cell wall cluster transcriptional repressor MraZ"/>
    <property type="match status" value="1"/>
</dbReference>
<evidence type="ECO:0000259" key="8">
    <source>
        <dbReference type="PROSITE" id="PS51740"/>
    </source>
</evidence>
<keyword evidence="4 7" id="KW-0805">Transcription regulation</keyword>
<protein>
    <recommendedName>
        <fullName evidence="1 7">Transcriptional regulator MraZ</fullName>
    </recommendedName>
</protein>
<feature type="domain" description="SpoVT-AbrB" evidence="8">
    <location>
        <begin position="78"/>
        <end position="121"/>
    </location>
</feature>
<reference evidence="9 10" key="1">
    <citation type="journal article" date="2014" name="Int. J. Syst. Evol. Microbiol.">
        <title>Complete genome of a new Firmicutes species belonging to the dominant human colonic microbiota ('Ruminococcus bicirculans') reveals two chromosomes and a selective capacity to utilize plant glucans.</title>
        <authorList>
            <consortium name="NISC Comparative Sequencing Program"/>
            <person name="Wegmann U."/>
            <person name="Louis P."/>
            <person name="Goesmann A."/>
            <person name="Henrissat B."/>
            <person name="Duncan S.H."/>
            <person name="Flint H.J."/>
        </authorList>
    </citation>
    <scope>NUCLEOTIDE SEQUENCE [LARGE SCALE GENOMIC DNA]</scope>
    <source>
        <strain evidence="9 10">80/3</strain>
    </source>
</reference>
<evidence type="ECO:0000313" key="9">
    <source>
        <dbReference type="EMBL" id="CCO04032.1"/>
    </source>
</evidence>
<comment type="subcellular location">
    <subcellularLocation>
        <location evidence="7">Cytoplasm</location>
        <location evidence="7">Nucleoid</location>
    </subcellularLocation>
</comment>
<evidence type="ECO:0000256" key="6">
    <source>
        <dbReference type="ARBA" id="ARBA00023163"/>
    </source>
</evidence>
<accession>A0ABP1WI75</accession>
<dbReference type="InterPro" id="IPR035644">
    <property type="entry name" value="MraZ_C"/>
</dbReference>
<organism evidence="9 10">
    <name type="scientific">Ruminococcus bicirculans</name>
    <name type="common">ex Wegman et al. 2014</name>
    <dbReference type="NCBI Taxonomy" id="1160721"/>
    <lineage>
        <taxon>Bacteria</taxon>
        <taxon>Bacillati</taxon>
        <taxon>Bacillota</taxon>
        <taxon>Clostridia</taxon>
        <taxon>Eubacteriales</taxon>
        <taxon>Oscillospiraceae</taxon>
        <taxon>Ruminococcus</taxon>
    </lineage>
</organism>
<sequence length="143" mass="16384">MLACLLKGTYNQTMDAKGRMTFPTKLRELIGERFIVTKGIDGCLFVYSLEDFEKRAEKIRSLPMAKARALQRSFMAWACEVEPDKQGRILVPQSLREVAGLEKEIVVAGVSDRCEIWDKKRWDDFNSSIDDNELMEALEGLDF</sequence>
<dbReference type="PROSITE" id="PS51740">
    <property type="entry name" value="SPOVT_ABRB"/>
    <property type="match status" value="2"/>
</dbReference>
<evidence type="ECO:0000256" key="1">
    <source>
        <dbReference type="ARBA" id="ARBA00013860"/>
    </source>
</evidence>
<evidence type="ECO:0000256" key="3">
    <source>
        <dbReference type="ARBA" id="ARBA00022737"/>
    </source>
</evidence>
<evidence type="ECO:0000256" key="5">
    <source>
        <dbReference type="ARBA" id="ARBA00023125"/>
    </source>
</evidence>
<name>A0ABP1WI75_9FIRM</name>
<keyword evidence="6 7" id="KW-0804">Transcription</keyword>
<dbReference type="Pfam" id="PF02381">
    <property type="entry name" value="MraZ"/>
    <property type="match status" value="2"/>
</dbReference>
<dbReference type="GO" id="GO:0051301">
    <property type="term" value="P:cell division"/>
    <property type="evidence" value="ECO:0007669"/>
    <property type="project" value="UniProtKB-KW"/>
</dbReference>
<proteinExistence type="inferred from homology"/>
<dbReference type="Proteomes" id="UP000027600">
    <property type="component" value="Chromosome I"/>
</dbReference>
<dbReference type="PANTHER" id="PTHR34701">
    <property type="entry name" value="TRANSCRIPTIONAL REGULATOR MRAZ"/>
    <property type="match status" value="1"/>
</dbReference>
<feature type="domain" description="SpoVT-AbrB" evidence="8">
    <location>
        <begin position="9"/>
        <end position="51"/>
    </location>
</feature>
<keyword evidence="5 7" id="KW-0238">DNA-binding</keyword>
<dbReference type="CDD" id="cd16320">
    <property type="entry name" value="MraZ_N"/>
    <property type="match status" value="1"/>
</dbReference>
<dbReference type="InterPro" id="IPR007159">
    <property type="entry name" value="SpoVT-AbrB_dom"/>
</dbReference>
<dbReference type="InterPro" id="IPR038619">
    <property type="entry name" value="MraZ_sf"/>
</dbReference>
<dbReference type="HAMAP" id="MF_01008">
    <property type="entry name" value="MraZ"/>
    <property type="match status" value="1"/>
</dbReference>
<dbReference type="InterPro" id="IPR020603">
    <property type="entry name" value="MraZ_dom"/>
</dbReference>
<evidence type="ECO:0000256" key="7">
    <source>
        <dbReference type="HAMAP-Rule" id="MF_01008"/>
    </source>
</evidence>
<keyword evidence="9" id="KW-0131">Cell cycle</keyword>
<dbReference type="InterPro" id="IPR003444">
    <property type="entry name" value="MraZ"/>
</dbReference>
<keyword evidence="9" id="KW-0132">Cell division</keyword>
<dbReference type="CDD" id="cd16321">
    <property type="entry name" value="MraZ_C"/>
    <property type="match status" value="1"/>
</dbReference>
<dbReference type="SUPFAM" id="SSF89447">
    <property type="entry name" value="AbrB/MazE/MraZ-like"/>
    <property type="match status" value="1"/>
</dbReference>
<comment type="similarity">
    <text evidence="7">Belongs to the MraZ family.</text>
</comment>
<keyword evidence="3" id="KW-0677">Repeat</keyword>
<keyword evidence="2 7" id="KW-0963">Cytoplasm</keyword>
<dbReference type="EMBL" id="HF545616">
    <property type="protein sequence ID" value="CCO04032.1"/>
    <property type="molecule type" value="Genomic_DNA"/>
</dbReference>
<dbReference type="InterPro" id="IPR037914">
    <property type="entry name" value="SpoVT-AbrB_sf"/>
</dbReference>
<dbReference type="InterPro" id="IPR035642">
    <property type="entry name" value="MraZ_N"/>
</dbReference>
<evidence type="ECO:0000256" key="2">
    <source>
        <dbReference type="ARBA" id="ARBA00022490"/>
    </source>
</evidence>
<dbReference type="PANTHER" id="PTHR34701:SF1">
    <property type="entry name" value="TRANSCRIPTIONAL REGULATOR MRAZ"/>
    <property type="match status" value="1"/>
</dbReference>
<comment type="subunit">
    <text evidence="7">Forms oligomers.</text>
</comment>
<keyword evidence="10" id="KW-1185">Reference proteome</keyword>
<evidence type="ECO:0000313" key="10">
    <source>
        <dbReference type="Proteomes" id="UP000027600"/>
    </source>
</evidence>